<protein>
    <recommendedName>
        <fullName evidence="3">Senescence-associated protein</fullName>
    </recommendedName>
</protein>
<name>A0A091MW49_APAVI</name>
<dbReference type="Proteomes" id="UP000054244">
    <property type="component" value="Unassembled WGS sequence"/>
</dbReference>
<keyword evidence="2" id="KW-1185">Reference proteome</keyword>
<sequence length="44" mass="4557">VTGRAGIKGPTSDVARNAWSPQASYPCGNFSDTSCSKLKKPEGS</sequence>
<dbReference type="AlphaFoldDB" id="A0A091MW49"/>
<reference evidence="1 2" key="1">
    <citation type="submission" date="2014-04" db="EMBL/GenBank/DDBJ databases">
        <title>Genome evolution of avian class.</title>
        <authorList>
            <person name="Zhang G."/>
            <person name="Li C."/>
        </authorList>
    </citation>
    <scope>NUCLEOTIDE SEQUENCE [LARGE SCALE GENOMIC DNA]</scope>
    <source>
        <strain evidence="1">BGI_N311</strain>
    </source>
</reference>
<accession>A0A091MW49</accession>
<proteinExistence type="predicted"/>
<evidence type="ECO:0000313" key="1">
    <source>
        <dbReference type="EMBL" id="KFP81536.1"/>
    </source>
</evidence>
<organism evidence="1 2">
    <name type="scientific">Apaloderma vittatum</name>
    <name type="common">Bar-tailed trogon</name>
    <dbReference type="NCBI Taxonomy" id="57397"/>
    <lineage>
        <taxon>Eukaryota</taxon>
        <taxon>Metazoa</taxon>
        <taxon>Chordata</taxon>
        <taxon>Craniata</taxon>
        <taxon>Vertebrata</taxon>
        <taxon>Euteleostomi</taxon>
        <taxon>Archelosauria</taxon>
        <taxon>Archosauria</taxon>
        <taxon>Dinosauria</taxon>
        <taxon>Saurischia</taxon>
        <taxon>Theropoda</taxon>
        <taxon>Coelurosauria</taxon>
        <taxon>Aves</taxon>
        <taxon>Neognathae</taxon>
        <taxon>Neoaves</taxon>
        <taxon>Telluraves</taxon>
        <taxon>Coraciimorphae</taxon>
        <taxon>Trogoniformes</taxon>
        <taxon>Trogonidae</taxon>
        <taxon>Apaloderma</taxon>
    </lineage>
</organism>
<feature type="non-terminal residue" evidence="1">
    <location>
        <position position="1"/>
    </location>
</feature>
<gene>
    <name evidence="1" type="ORF">N311_10483</name>
</gene>
<evidence type="ECO:0000313" key="2">
    <source>
        <dbReference type="Proteomes" id="UP000054244"/>
    </source>
</evidence>
<feature type="non-terminal residue" evidence="1">
    <location>
        <position position="44"/>
    </location>
</feature>
<evidence type="ECO:0008006" key="3">
    <source>
        <dbReference type="Google" id="ProtNLM"/>
    </source>
</evidence>
<dbReference type="EMBL" id="KL372620">
    <property type="protein sequence ID" value="KFP81536.1"/>
    <property type="molecule type" value="Genomic_DNA"/>
</dbReference>